<keyword evidence="6" id="KW-0560">Oxidoreductase</keyword>
<dbReference type="PRINTS" id="PR00385">
    <property type="entry name" value="P450"/>
</dbReference>
<dbReference type="CDD" id="cd11069">
    <property type="entry name" value="CYP_FUM15-like"/>
    <property type="match status" value="1"/>
</dbReference>
<evidence type="ECO:0000313" key="10">
    <source>
        <dbReference type="EMBL" id="EJD37741.1"/>
    </source>
</evidence>
<evidence type="ECO:0000256" key="5">
    <source>
        <dbReference type="ARBA" id="ARBA00022723"/>
    </source>
</evidence>
<evidence type="ECO:0000256" key="7">
    <source>
        <dbReference type="ARBA" id="ARBA00023004"/>
    </source>
</evidence>
<dbReference type="GO" id="GO:0016705">
    <property type="term" value="F:oxidoreductase activity, acting on paired donors, with incorporation or reduction of molecular oxygen"/>
    <property type="evidence" value="ECO:0007669"/>
    <property type="project" value="InterPro"/>
</dbReference>
<dbReference type="InterPro" id="IPR001128">
    <property type="entry name" value="Cyt_P450"/>
</dbReference>
<dbReference type="SUPFAM" id="SSF48264">
    <property type="entry name" value="Cytochrome P450"/>
    <property type="match status" value="1"/>
</dbReference>
<dbReference type="InParanoid" id="J0WUW1"/>
<dbReference type="EMBL" id="JH687836">
    <property type="protein sequence ID" value="EJD37741.1"/>
    <property type="molecule type" value="Genomic_DNA"/>
</dbReference>
<gene>
    <name evidence="10" type="ORF">AURDEDRAFT_173250</name>
</gene>
<evidence type="ECO:0000256" key="6">
    <source>
        <dbReference type="ARBA" id="ARBA00023002"/>
    </source>
</evidence>
<accession>J0WUW1</accession>
<dbReference type="OMA" id="ASITWHH"/>
<keyword evidence="7 9" id="KW-0408">Iron</keyword>
<keyword evidence="4 9" id="KW-0349">Heme</keyword>
<dbReference type="PANTHER" id="PTHR24305">
    <property type="entry name" value="CYTOCHROME P450"/>
    <property type="match status" value="1"/>
</dbReference>
<evidence type="ECO:0000313" key="11">
    <source>
        <dbReference type="Proteomes" id="UP000006514"/>
    </source>
</evidence>
<dbReference type="InterPro" id="IPR050121">
    <property type="entry name" value="Cytochrome_P450_monoxygenase"/>
</dbReference>
<comment type="similarity">
    <text evidence="3">Belongs to the cytochrome P450 family.</text>
</comment>
<name>J0WUW1_AURST</name>
<dbReference type="InterPro" id="IPR036396">
    <property type="entry name" value="Cyt_P450_sf"/>
</dbReference>
<comment type="cofactor">
    <cofactor evidence="1 9">
        <name>heme</name>
        <dbReference type="ChEBI" id="CHEBI:30413"/>
    </cofactor>
</comment>
<dbReference type="PRINTS" id="PR00463">
    <property type="entry name" value="EP450I"/>
</dbReference>
<keyword evidence="5 9" id="KW-0479">Metal-binding</keyword>
<dbReference type="KEGG" id="adl:AURDEDRAFT_173250"/>
<proteinExistence type="inferred from homology"/>
<evidence type="ECO:0000256" key="2">
    <source>
        <dbReference type="ARBA" id="ARBA00005179"/>
    </source>
</evidence>
<dbReference type="InterPro" id="IPR002401">
    <property type="entry name" value="Cyt_P450_E_grp-I"/>
</dbReference>
<dbReference type="PANTHER" id="PTHR24305:SF166">
    <property type="entry name" value="CYTOCHROME P450 12A4, MITOCHONDRIAL-RELATED"/>
    <property type="match status" value="1"/>
</dbReference>
<dbReference type="Gene3D" id="1.10.630.10">
    <property type="entry name" value="Cytochrome P450"/>
    <property type="match status" value="1"/>
</dbReference>
<comment type="pathway">
    <text evidence="2">Secondary metabolite biosynthesis.</text>
</comment>
<feature type="binding site" description="axial binding residue" evidence="9">
    <location>
        <position position="497"/>
    </location>
    <ligand>
        <name>heme</name>
        <dbReference type="ChEBI" id="CHEBI:30413"/>
    </ligand>
    <ligandPart>
        <name>Fe</name>
        <dbReference type="ChEBI" id="CHEBI:18248"/>
    </ligandPart>
</feature>
<organism evidence="10 11">
    <name type="scientific">Auricularia subglabra (strain TFB-10046 / SS5)</name>
    <name type="common">White-rot fungus</name>
    <name type="synonym">Auricularia delicata (strain TFB10046)</name>
    <dbReference type="NCBI Taxonomy" id="717982"/>
    <lineage>
        <taxon>Eukaryota</taxon>
        <taxon>Fungi</taxon>
        <taxon>Dikarya</taxon>
        <taxon>Basidiomycota</taxon>
        <taxon>Agaricomycotina</taxon>
        <taxon>Agaricomycetes</taxon>
        <taxon>Auriculariales</taxon>
        <taxon>Auriculariaceae</taxon>
        <taxon>Auricularia</taxon>
    </lineage>
</organism>
<dbReference type="GO" id="GO:0004497">
    <property type="term" value="F:monooxygenase activity"/>
    <property type="evidence" value="ECO:0007669"/>
    <property type="project" value="UniProtKB-KW"/>
</dbReference>
<dbReference type="GO" id="GO:0005506">
    <property type="term" value="F:iron ion binding"/>
    <property type="evidence" value="ECO:0007669"/>
    <property type="project" value="InterPro"/>
</dbReference>
<dbReference type="Proteomes" id="UP000006514">
    <property type="component" value="Unassembled WGS sequence"/>
</dbReference>
<reference evidence="11" key="1">
    <citation type="journal article" date="2012" name="Science">
        <title>The Paleozoic origin of enzymatic lignin decomposition reconstructed from 31 fungal genomes.</title>
        <authorList>
            <person name="Floudas D."/>
            <person name="Binder M."/>
            <person name="Riley R."/>
            <person name="Barry K."/>
            <person name="Blanchette R.A."/>
            <person name="Henrissat B."/>
            <person name="Martinez A.T."/>
            <person name="Otillar R."/>
            <person name="Spatafora J.W."/>
            <person name="Yadav J.S."/>
            <person name="Aerts A."/>
            <person name="Benoit I."/>
            <person name="Boyd A."/>
            <person name="Carlson A."/>
            <person name="Copeland A."/>
            <person name="Coutinho P.M."/>
            <person name="de Vries R.P."/>
            <person name="Ferreira P."/>
            <person name="Findley K."/>
            <person name="Foster B."/>
            <person name="Gaskell J."/>
            <person name="Glotzer D."/>
            <person name="Gorecki P."/>
            <person name="Heitman J."/>
            <person name="Hesse C."/>
            <person name="Hori C."/>
            <person name="Igarashi K."/>
            <person name="Jurgens J.A."/>
            <person name="Kallen N."/>
            <person name="Kersten P."/>
            <person name="Kohler A."/>
            <person name="Kuees U."/>
            <person name="Kumar T.K.A."/>
            <person name="Kuo A."/>
            <person name="LaButti K."/>
            <person name="Larrondo L.F."/>
            <person name="Lindquist E."/>
            <person name="Ling A."/>
            <person name="Lombard V."/>
            <person name="Lucas S."/>
            <person name="Lundell T."/>
            <person name="Martin R."/>
            <person name="McLaughlin D.J."/>
            <person name="Morgenstern I."/>
            <person name="Morin E."/>
            <person name="Murat C."/>
            <person name="Nagy L.G."/>
            <person name="Nolan M."/>
            <person name="Ohm R.A."/>
            <person name="Patyshakuliyeva A."/>
            <person name="Rokas A."/>
            <person name="Ruiz-Duenas F.J."/>
            <person name="Sabat G."/>
            <person name="Salamov A."/>
            <person name="Samejima M."/>
            <person name="Schmutz J."/>
            <person name="Slot J.C."/>
            <person name="St John F."/>
            <person name="Stenlid J."/>
            <person name="Sun H."/>
            <person name="Sun S."/>
            <person name="Syed K."/>
            <person name="Tsang A."/>
            <person name="Wiebenga A."/>
            <person name="Young D."/>
            <person name="Pisabarro A."/>
            <person name="Eastwood D.C."/>
            <person name="Martin F."/>
            <person name="Cullen D."/>
            <person name="Grigoriev I.V."/>
            <person name="Hibbett D.S."/>
        </authorList>
    </citation>
    <scope>NUCLEOTIDE SEQUENCE [LARGE SCALE GENOMIC DNA]</scope>
    <source>
        <strain evidence="11">TFB10046</strain>
    </source>
</reference>
<dbReference type="GO" id="GO:0020037">
    <property type="term" value="F:heme binding"/>
    <property type="evidence" value="ECO:0007669"/>
    <property type="project" value="InterPro"/>
</dbReference>
<dbReference type="eggNOG" id="KOG0157">
    <property type="taxonomic scope" value="Eukaryota"/>
</dbReference>
<evidence type="ECO:0000256" key="8">
    <source>
        <dbReference type="ARBA" id="ARBA00023033"/>
    </source>
</evidence>
<protein>
    <submittedName>
        <fullName evidence="10">Cytochrome P450</fullName>
    </submittedName>
</protein>
<evidence type="ECO:0000256" key="4">
    <source>
        <dbReference type="ARBA" id="ARBA00022617"/>
    </source>
</evidence>
<dbReference type="OrthoDB" id="1470350at2759"/>
<dbReference type="AlphaFoldDB" id="J0WUW1"/>
<keyword evidence="8" id="KW-0503">Monooxygenase</keyword>
<keyword evidence="11" id="KW-1185">Reference proteome</keyword>
<evidence type="ECO:0000256" key="1">
    <source>
        <dbReference type="ARBA" id="ARBA00001971"/>
    </source>
</evidence>
<evidence type="ECO:0000256" key="3">
    <source>
        <dbReference type="ARBA" id="ARBA00010617"/>
    </source>
</evidence>
<evidence type="ECO:0000256" key="9">
    <source>
        <dbReference type="PIRSR" id="PIRSR602401-1"/>
    </source>
</evidence>
<dbReference type="Pfam" id="PF00067">
    <property type="entry name" value="p450"/>
    <property type="match status" value="1"/>
</dbReference>
<sequence>MTVIGRGEFVSSTLQSLSWAQLALAAVSSYVAYQFVSEAYGYWRKSRSPLRHLPGPRTGGNFLFGHLRVMFGGEGNEVQRGWAKDYGETFSIRGMLGKYQLITTDTRANTHILFASHVFQKPAGQRRGIVRFLGEGVLFTEGEQHRDQRRILNPAFGFSHVRDMTDIFLDKSLQLREILTNKCIDAGGTARINALDWLSKATLDAIGKAGFDYEFGTLNENGVTNELAEAFEGVLRKDTTPWQQVRFLLNNQFPLIRAIAPGARARASDYSKKKMDEIGMRIVQEKKAAILAEMGSGRIEKKAVGGKDLISLLLQANLAADLEPSQRLSDEEVLAQIPTFLVAGHETTSNSTTWAMYSLARYPEMQKKLRDELQQVGTDRPTLDMLNALPYLDQVSRETLRLHTVVTQVTREAVEDDVIPLGAPIRDRNGNLISNIKVRKGDQVQVPIYLVNRSKAIWGPDADEFRPERWDNVPAEASTIPGITPNLMSFIGGPRSCIGHRFAVAEMKALLFHIVRGFEFRLAVDPSELWSRTGVIMRPQLRKDNSIQLPLYITPVA</sequence>